<reference evidence="5" key="2">
    <citation type="submission" date="2020-11" db="EMBL/GenBank/DDBJ databases">
        <authorList>
            <person name="McCartney M.A."/>
            <person name="Auch B."/>
            <person name="Kono T."/>
            <person name="Mallez S."/>
            <person name="Becker A."/>
            <person name="Gohl D.M."/>
            <person name="Silverstein K.A.T."/>
            <person name="Koren S."/>
            <person name="Bechman K.B."/>
            <person name="Herman A."/>
            <person name="Abrahante J.E."/>
            <person name="Garbe J."/>
        </authorList>
    </citation>
    <scope>NUCLEOTIDE SEQUENCE</scope>
    <source>
        <strain evidence="5">Duluth1</strain>
        <tissue evidence="5">Whole animal</tissue>
    </source>
</reference>
<protein>
    <submittedName>
        <fullName evidence="5">Uncharacterized protein</fullName>
    </submittedName>
</protein>
<dbReference type="PANTHER" id="PTHR16166:SF93">
    <property type="entry name" value="INTERMEMBRANE LIPID TRANSFER PROTEIN VPS13"/>
    <property type="match status" value="1"/>
</dbReference>
<evidence type="ECO:0000259" key="4">
    <source>
        <dbReference type="Pfam" id="PF25037"/>
    </source>
</evidence>
<evidence type="ECO:0000256" key="2">
    <source>
        <dbReference type="SAM" id="MobiDB-lite"/>
    </source>
</evidence>
<comment type="caution">
    <text evidence="5">The sequence shown here is derived from an EMBL/GenBank/DDBJ whole genome shotgun (WGS) entry which is preliminary data.</text>
</comment>
<dbReference type="Pfam" id="PF25036">
    <property type="entry name" value="VPS13_VAB"/>
    <property type="match status" value="1"/>
</dbReference>
<evidence type="ECO:0000313" key="6">
    <source>
        <dbReference type="Proteomes" id="UP000828390"/>
    </source>
</evidence>
<feature type="non-terminal residue" evidence="5">
    <location>
        <position position="1128"/>
    </location>
</feature>
<keyword evidence="6" id="KW-1185">Reference proteome</keyword>
<feature type="region of interest" description="Disordered" evidence="2">
    <location>
        <begin position="182"/>
        <end position="206"/>
    </location>
</feature>
<dbReference type="InterPro" id="IPR026847">
    <property type="entry name" value="VPS13"/>
</dbReference>
<dbReference type="AlphaFoldDB" id="A0A9D4RH05"/>
<comment type="similarity">
    <text evidence="1">Belongs to the VPS13 family.</text>
</comment>
<evidence type="ECO:0000259" key="3">
    <source>
        <dbReference type="Pfam" id="PF25036"/>
    </source>
</evidence>
<organism evidence="5 6">
    <name type="scientific">Dreissena polymorpha</name>
    <name type="common">Zebra mussel</name>
    <name type="synonym">Mytilus polymorpha</name>
    <dbReference type="NCBI Taxonomy" id="45954"/>
    <lineage>
        <taxon>Eukaryota</taxon>
        <taxon>Metazoa</taxon>
        <taxon>Spiralia</taxon>
        <taxon>Lophotrochozoa</taxon>
        <taxon>Mollusca</taxon>
        <taxon>Bivalvia</taxon>
        <taxon>Autobranchia</taxon>
        <taxon>Heteroconchia</taxon>
        <taxon>Euheterodonta</taxon>
        <taxon>Imparidentia</taxon>
        <taxon>Neoheterodontei</taxon>
        <taxon>Myida</taxon>
        <taxon>Dreissenoidea</taxon>
        <taxon>Dreissenidae</taxon>
        <taxon>Dreissena</taxon>
    </lineage>
</organism>
<name>A0A9D4RH05_DREPO</name>
<gene>
    <name evidence="5" type="ORF">DPMN_029311</name>
</gene>
<dbReference type="Pfam" id="PF25037">
    <property type="entry name" value="VPS13_C"/>
    <property type="match status" value="1"/>
</dbReference>
<evidence type="ECO:0000313" key="5">
    <source>
        <dbReference type="EMBL" id="KAH3866252.1"/>
    </source>
</evidence>
<accession>A0A9D4RH05</accession>
<dbReference type="GO" id="GO:0006623">
    <property type="term" value="P:protein targeting to vacuole"/>
    <property type="evidence" value="ECO:0007669"/>
    <property type="project" value="TreeGrafter"/>
</dbReference>
<dbReference type="GO" id="GO:0045053">
    <property type="term" value="P:protein retention in Golgi apparatus"/>
    <property type="evidence" value="ECO:0007669"/>
    <property type="project" value="TreeGrafter"/>
</dbReference>
<dbReference type="InterPro" id="IPR009543">
    <property type="entry name" value="VPS13_VAB"/>
</dbReference>
<evidence type="ECO:0000256" key="1">
    <source>
        <dbReference type="ARBA" id="ARBA00006545"/>
    </source>
</evidence>
<feature type="domain" description="Intermembrane lipid transfer protein VPS13-like C-terminal" evidence="4">
    <location>
        <begin position="989"/>
        <end position="1105"/>
    </location>
</feature>
<dbReference type="EMBL" id="JAIWYP010000002">
    <property type="protein sequence ID" value="KAH3866252.1"/>
    <property type="molecule type" value="Genomic_DNA"/>
</dbReference>
<dbReference type="PANTHER" id="PTHR16166">
    <property type="entry name" value="VACUOLAR PROTEIN SORTING-ASSOCIATED PROTEIN VPS13"/>
    <property type="match status" value="1"/>
</dbReference>
<reference evidence="5" key="1">
    <citation type="journal article" date="2019" name="bioRxiv">
        <title>The Genome of the Zebra Mussel, Dreissena polymorpha: A Resource for Invasive Species Research.</title>
        <authorList>
            <person name="McCartney M.A."/>
            <person name="Auch B."/>
            <person name="Kono T."/>
            <person name="Mallez S."/>
            <person name="Zhang Y."/>
            <person name="Obille A."/>
            <person name="Becker A."/>
            <person name="Abrahante J.E."/>
            <person name="Garbe J."/>
            <person name="Badalamenti J.P."/>
            <person name="Herman A."/>
            <person name="Mangelson H."/>
            <person name="Liachko I."/>
            <person name="Sullivan S."/>
            <person name="Sone E.D."/>
            <person name="Koren S."/>
            <person name="Silverstein K.A.T."/>
            <person name="Beckman K.B."/>
            <person name="Gohl D.M."/>
        </authorList>
    </citation>
    <scope>NUCLEOTIDE SEQUENCE</scope>
    <source>
        <strain evidence="5">Duluth1</strain>
        <tissue evidence="5">Whole animal</tissue>
    </source>
</reference>
<sequence length="1128" mass="126789">VRAEIEEVYYQDGDTLSAKSTIFHLHPTVIFHNLLPYDVKVMLEGSIDMGTADEMLLQKGCNIPLDHACLGKTNIEVMIINYQGRDWNGRRLLDFDIPELSVWNFDGYQGKKKVTMDLGLHFKKTSGSIQVSLFCPYWMINKTGVMLRYKAGDDDPMEHPPEIKDIVMFSFKKSSLFNKKMDETQEKKSSTLERKKEGKNKPKVKEMKQSGKACLCIGEGDWSDKFSLDVVGSSGTVQSKNRNRVWEVGVNIVLSSSGLSKVVTFTPYYMLVNTSPYDMICKELTTDSTWIQVPSKQCVALWPLQSGKEMKMQAAMKDSEISTNSFMFNMAHTTLLRLNNQARYGGINVECQETESAMVTTLTHYKDGMATVQIINHTDLCVIEFYQSSVKNVQKIAGGTAGLYTWEDAIGKRELVWSCGEKKEMKNDLTQDGIGEFFYDPDIKVYWVSFLSSMQRVLLFTHDLALATVAQEAGELERLEQEITVSIQDIGLSLVNNFTQREVAYLGITSSGIIWEEKRKRFKALNMKTTAALETAYQKWDTEKLAGKIQPERLTIDKMEINFAEMMMFKPNKRHIRRSFENGLGLQYKTSPHQVQFHAKINRVQIDNQVAGAVFPTILSPMPPPKSVAADSVPKPFTEVSMMLRKHEHSNVSQMKYFKVLVQEMQVKVDQGFLNNLLEMFSADQDVTNEQQKQLLDEDIEKTRQDLITTMGLSLASEQKMFYDHLHLSPIKVHLSFSLQGGGGDGKPTQIKSNVINVFLQSVGVVLTDIQDVVFKLGYFQREHMFYNNKQLTGEMTGHYAGQAIKQMYVLVLGLDVLGNPFGLLRGMAEGMQDLFYEPYQGAIQGPEEFAEGMMLGVKSLFGHAVGGAAGAVSRITGTLGKGIAALTLDDEYQKKRREALNKRPANVGEGFARGGKGLVMGVFDGVTGIVRKPIEGAKKEGVEGFFKGVGKGLVGVVTRPTSGVIDFASSSFEGIKRIADNVGEIYRLRAPRRFHKDGIIRPYNRQEAEGCAVLMETEKGRYLIEDYVAHVVVTKDNKNVFLVTNKRLLFASRGEIFGSWNCEFTYIWAELKEKPKVTTKGIEVTLKEKEKRGLFGSSISKKEIHVADLKLAEWMVGKISEAWDANN</sequence>
<proteinExistence type="inferred from homology"/>
<dbReference type="Proteomes" id="UP000828390">
    <property type="component" value="Unassembled WGS sequence"/>
</dbReference>
<dbReference type="InterPro" id="IPR056748">
    <property type="entry name" value="VPS13-like_C"/>
</dbReference>
<feature type="domain" description="Vacuolar protein sorting-associated protein 13 VPS13 adaptor binding" evidence="3">
    <location>
        <begin position="23"/>
        <end position="387"/>
    </location>
</feature>